<dbReference type="WBParaSite" id="SMUV_0000147001-mRNA-1">
    <property type="protein sequence ID" value="SMUV_0000147001-mRNA-1"/>
    <property type="gene ID" value="SMUV_0000147001"/>
</dbReference>
<keyword evidence="4" id="KW-0479">Metal-binding</keyword>
<evidence type="ECO:0000256" key="2">
    <source>
        <dbReference type="ARBA" id="ARBA00010097"/>
    </source>
</evidence>
<sequence length="526" mass="61131">MRFALFKKYFFILIILERFASKKEQHERELAGKNSKSGTDDEDEKENEIRTDNIMKGLNLVDRIVLENRKRAAQSDSKSRIAKFLLSTLSGPIYQDPSDCPLVQQTIQRYSLVKPKLIKLLIHRRQVDLRAQQYQVEKYSASYAEWLGKDEKFCRSQKKLAKDEKHREIFEKTFPELKKAREERARCMRAERLGIGKRSEIVQQQEEEQEDIRRCTPAALPPMMLCSFARKHYYEDRTGIVKDALAEHKNYIENFLSSWSDDEKLTFREQIVVYGKNFAAIAEFLDRKNVKDCILYYYLSKKRQNYKGMIGKRRRKAAKYYRPPVMPRLEEIAQRAPPDAITVNVHGPKEYECCLCHSRIDAAVDPGRVLTRASYETHGVDCTHSIPSDVHICQKCRMKAIKMNSTARCQVGFCHNARRKVKAAKPMPNKWKSLSAEHKDFFMHQMLIPEDITKCCPSCHKKLAKRLEALASGELNNEVTLWQKTATIVWTSDEIETLRTTIESSMKNEVIEAKKTATGVESMPKN</sequence>
<protein>
    <submittedName>
        <fullName evidence="12">SANT domain-containing protein</fullName>
    </submittedName>
</protein>
<evidence type="ECO:0000256" key="8">
    <source>
        <dbReference type="ARBA" id="ARBA00023242"/>
    </source>
</evidence>
<keyword evidence="5" id="KW-0863">Zinc-finger</keyword>
<feature type="region of interest" description="Disordered" evidence="9">
    <location>
        <begin position="26"/>
        <end position="49"/>
    </location>
</feature>
<dbReference type="GO" id="GO:0008270">
    <property type="term" value="F:zinc ion binding"/>
    <property type="evidence" value="ECO:0007669"/>
    <property type="project" value="UniProtKB-KW"/>
</dbReference>
<dbReference type="FunFam" id="1.10.10.60:FF:000012">
    <property type="entry name" value="Metastasis-associated 1 family, member 3"/>
    <property type="match status" value="1"/>
</dbReference>
<dbReference type="InterPro" id="IPR001005">
    <property type="entry name" value="SANT/Myb"/>
</dbReference>
<comment type="similarity">
    <text evidence="2">Belongs to the N-CoR nuclear receptor corepressors family.</text>
</comment>
<dbReference type="GO" id="GO:0000785">
    <property type="term" value="C:chromatin"/>
    <property type="evidence" value="ECO:0007669"/>
    <property type="project" value="TreeGrafter"/>
</dbReference>
<comment type="subcellular location">
    <subcellularLocation>
        <location evidence="1">Nucleus</location>
    </subcellularLocation>
</comment>
<accession>A0A0N5ABE4</accession>
<dbReference type="PROSITE" id="PS51293">
    <property type="entry name" value="SANT"/>
    <property type="match status" value="1"/>
</dbReference>
<dbReference type="Pfam" id="PF00249">
    <property type="entry name" value="Myb_DNA-binding"/>
    <property type="match status" value="1"/>
</dbReference>
<evidence type="ECO:0000256" key="4">
    <source>
        <dbReference type="ARBA" id="ARBA00022723"/>
    </source>
</evidence>
<dbReference type="PANTHER" id="PTHR13992:SF39">
    <property type="entry name" value="SMRTER, ISOFORM G"/>
    <property type="match status" value="1"/>
</dbReference>
<evidence type="ECO:0000256" key="5">
    <source>
        <dbReference type="ARBA" id="ARBA00022771"/>
    </source>
</evidence>
<keyword evidence="8" id="KW-0539">Nucleus</keyword>
<keyword evidence="6" id="KW-0862">Zinc</keyword>
<feature type="domain" description="SANT" evidence="10">
    <location>
        <begin position="254"/>
        <end position="305"/>
    </location>
</feature>
<evidence type="ECO:0000259" key="10">
    <source>
        <dbReference type="PROSITE" id="PS51293"/>
    </source>
</evidence>
<organism evidence="11 12">
    <name type="scientific">Syphacia muris</name>
    <dbReference type="NCBI Taxonomy" id="451379"/>
    <lineage>
        <taxon>Eukaryota</taxon>
        <taxon>Metazoa</taxon>
        <taxon>Ecdysozoa</taxon>
        <taxon>Nematoda</taxon>
        <taxon>Chromadorea</taxon>
        <taxon>Rhabditida</taxon>
        <taxon>Spirurina</taxon>
        <taxon>Oxyuridomorpha</taxon>
        <taxon>Oxyuroidea</taxon>
        <taxon>Oxyuridae</taxon>
        <taxon>Syphacia</taxon>
    </lineage>
</organism>
<dbReference type="GO" id="GO:0003677">
    <property type="term" value="F:DNA binding"/>
    <property type="evidence" value="ECO:0007669"/>
    <property type="project" value="UniProtKB-KW"/>
</dbReference>
<name>A0A0N5ABE4_9BILA</name>
<dbReference type="Gene3D" id="1.10.10.60">
    <property type="entry name" value="Homeodomain-like"/>
    <property type="match status" value="1"/>
</dbReference>
<dbReference type="GO" id="GO:0032991">
    <property type="term" value="C:protein-containing complex"/>
    <property type="evidence" value="ECO:0007669"/>
    <property type="project" value="UniProtKB-ARBA"/>
</dbReference>
<evidence type="ECO:0000256" key="7">
    <source>
        <dbReference type="ARBA" id="ARBA00023125"/>
    </source>
</evidence>
<evidence type="ECO:0000313" key="11">
    <source>
        <dbReference type="Proteomes" id="UP000046393"/>
    </source>
</evidence>
<dbReference type="InterPro" id="IPR017884">
    <property type="entry name" value="SANT_dom"/>
</dbReference>
<evidence type="ECO:0000256" key="9">
    <source>
        <dbReference type="SAM" id="MobiDB-lite"/>
    </source>
</evidence>
<keyword evidence="3" id="KW-0678">Repressor</keyword>
<reference evidence="12" key="1">
    <citation type="submission" date="2017-02" db="UniProtKB">
        <authorList>
            <consortium name="WormBaseParasite"/>
        </authorList>
    </citation>
    <scope>IDENTIFICATION</scope>
</reference>
<dbReference type="Proteomes" id="UP000046393">
    <property type="component" value="Unplaced"/>
</dbReference>
<dbReference type="GO" id="GO:0006357">
    <property type="term" value="P:regulation of transcription by RNA polymerase II"/>
    <property type="evidence" value="ECO:0007669"/>
    <property type="project" value="TreeGrafter"/>
</dbReference>
<dbReference type="SUPFAM" id="SSF46689">
    <property type="entry name" value="Homeodomain-like"/>
    <property type="match status" value="1"/>
</dbReference>
<dbReference type="PANTHER" id="PTHR13992">
    <property type="entry name" value="NUCLEAR RECEPTOR CO-REPRESSOR RELATED NCOR"/>
    <property type="match status" value="1"/>
</dbReference>
<evidence type="ECO:0000256" key="1">
    <source>
        <dbReference type="ARBA" id="ARBA00004123"/>
    </source>
</evidence>
<dbReference type="SMART" id="SM00717">
    <property type="entry name" value="SANT"/>
    <property type="match status" value="1"/>
</dbReference>
<dbReference type="STRING" id="451379.A0A0N5ABE4"/>
<evidence type="ECO:0000256" key="6">
    <source>
        <dbReference type="ARBA" id="ARBA00022833"/>
    </source>
</evidence>
<dbReference type="InterPro" id="IPR009057">
    <property type="entry name" value="Homeodomain-like_sf"/>
</dbReference>
<dbReference type="InterPro" id="IPR051571">
    <property type="entry name" value="N-CoR_corepressor"/>
</dbReference>
<proteinExistence type="inferred from homology"/>
<dbReference type="AlphaFoldDB" id="A0A0N5ABE4"/>
<keyword evidence="11" id="KW-1185">Reference proteome</keyword>
<evidence type="ECO:0000313" key="12">
    <source>
        <dbReference type="WBParaSite" id="SMUV_0000147001-mRNA-1"/>
    </source>
</evidence>
<evidence type="ECO:0000256" key="3">
    <source>
        <dbReference type="ARBA" id="ARBA00022491"/>
    </source>
</evidence>
<dbReference type="GO" id="GO:0005654">
    <property type="term" value="C:nucleoplasm"/>
    <property type="evidence" value="ECO:0007669"/>
    <property type="project" value="UniProtKB-ARBA"/>
</dbReference>
<keyword evidence="7" id="KW-0238">DNA-binding</keyword>